<organism evidence="2 3">
    <name type="scientific">Ensete ventricosum</name>
    <name type="common">Abyssinian banana</name>
    <name type="synonym">Musa ensete</name>
    <dbReference type="NCBI Taxonomy" id="4639"/>
    <lineage>
        <taxon>Eukaryota</taxon>
        <taxon>Viridiplantae</taxon>
        <taxon>Streptophyta</taxon>
        <taxon>Embryophyta</taxon>
        <taxon>Tracheophyta</taxon>
        <taxon>Spermatophyta</taxon>
        <taxon>Magnoliopsida</taxon>
        <taxon>Liliopsida</taxon>
        <taxon>Zingiberales</taxon>
        <taxon>Musaceae</taxon>
        <taxon>Ensete</taxon>
    </lineage>
</organism>
<evidence type="ECO:0000313" key="3">
    <source>
        <dbReference type="Proteomes" id="UP000287651"/>
    </source>
</evidence>
<comment type="caution">
    <text evidence="2">The sequence shown here is derived from an EMBL/GenBank/DDBJ whole genome shotgun (WGS) entry which is preliminary data.</text>
</comment>
<protein>
    <submittedName>
        <fullName evidence="2">Uncharacterized protein</fullName>
    </submittedName>
</protein>
<proteinExistence type="predicted"/>
<dbReference type="Proteomes" id="UP000287651">
    <property type="component" value="Unassembled WGS sequence"/>
</dbReference>
<sequence>MICLVVVVFSGPTHRHNLLTMTYSLLPHYDCDPLAMGRPLTSSAVECPSPPLGFLILGDACNSCLRRVDVRVRVVEEPRLPMKVAPAGKLPAGRGNIDDSLYPKGDAHLLGWVATRKGDAHGQAAYRGGACKGDTYGHNASRQRQHTRAGVATHKGKDHLQCGRHLCPQQRQRCM</sequence>
<accession>A0A426Z159</accession>
<dbReference type="EMBL" id="AMZH03009034">
    <property type="protein sequence ID" value="RRT57706.1"/>
    <property type="molecule type" value="Genomic_DNA"/>
</dbReference>
<evidence type="ECO:0000313" key="2">
    <source>
        <dbReference type="EMBL" id="RRT57706.1"/>
    </source>
</evidence>
<feature type="region of interest" description="Disordered" evidence="1">
    <location>
        <begin position="137"/>
        <end position="156"/>
    </location>
</feature>
<reference evidence="2 3" key="1">
    <citation type="journal article" date="2014" name="Agronomy (Basel)">
        <title>A Draft Genome Sequence for Ensete ventricosum, the Drought-Tolerant Tree Against Hunger.</title>
        <authorList>
            <person name="Harrison J."/>
            <person name="Moore K.A."/>
            <person name="Paszkiewicz K."/>
            <person name="Jones T."/>
            <person name="Grant M."/>
            <person name="Ambacheew D."/>
            <person name="Muzemil S."/>
            <person name="Studholme D.J."/>
        </authorList>
    </citation>
    <scope>NUCLEOTIDE SEQUENCE [LARGE SCALE GENOMIC DNA]</scope>
</reference>
<evidence type="ECO:0000256" key="1">
    <source>
        <dbReference type="SAM" id="MobiDB-lite"/>
    </source>
</evidence>
<gene>
    <name evidence="2" type="ORF">B296_00005740</name>
</gene>
<name>A0A426Z159_ENSVE</name>
<dbReference type="AlphaFoldDB" id="A0A426Z159"/>